<comment type="caution">
    <text evidence="1">The sequence shown here is derived from an EMBL/GenBank/DDBJ whole genome shotgun (WGS) entry which is preliminary data.</text>
</comment>
<evidence type="ECO:0000313" key="2">
    <source>
        <dbReference type="Proteomes" id="UP000075604"/>
    </source>
</evidence>
<proteinExistence type="predicted"/>
<reference evidence="1 2" key="1">
    <citation type="submission" date="2014-02" db="EMBL/GenBank/DDBJ databases">
        <title>The small core and large imbalanced accessory genome model reveals a collaborative survival strategy of Sorangium cellulosum strains in nature.</title>
        <authorList>
            <person name="Han K."/>
            <person name="Peng R."/>
            <person name="Blom J."/>
            <person name="Li Y.-Z."/>
        </authorList>
    </citation>
    <scope>NUCLEOTIDE SEQUENCE [LARGE SCALE GENOMIC DNA]</scope>
    <source>
        <strain evidence="1 2">So0157-18</strain>
    </source>
</reference>
<organism evidence="1 2">
    <name type="scientific">Sorangium cellulosum</name>
    <name type="common">Polyangium cellulosum</name>
    <dbReference type="NCBI Taxonomy" id="56"/>
    <lineage>
        <taxon>Bacteria</taxon>
        <taxon>Pseudomonadati</taxon>
        <taxon>Myxococcota</taxon>
        <taxon>Polyangia</taxon>
        <taxon>Polyangiales</taxon>
        <taxon>Polyangiaceae</taxon>
        <taxon>Sorangium</taxon>
    </lineage>
</organism>
<evidence type="ECO:0000313" key="1">
    <source>
        <dbReference type="EMBL" id="KYF56730.1"/>
    </source>
</evidence>
<name>A0A150PM68_SORCE</name>
<dbReference type="AlphaFoldDB" id="A0A150PM68"/>
<protein>
    <submittedName>
        <fullName evidence="1">Uncharacterized protein</fullName>
    </submittedName>
</protein>
<accession>A0A150PM68</accession>
<dbReference type="Proteomes" id="UP000075604">
    <property type="component" value="Unassembled WGS sequence"/>
</dbReference>
<gene>
    <name evidence="1" type="ORF">BE04_43780</name>
</gene>
<dbReference type="EMBL" id="JELX01002039">
    <property type="protein sequence ID" value="KYF56730.1"/>
    <property type="molecule type" value="Genomic_DNA"/>
</dbReference>
<sequence length="115" mass="12679">MPRPFVITLPEPDDELHDAIARALGEDAEIHEHPPDYGLEDIKLIIEIAAGVSGVIVGIPEVVKVLGKLRDVLRSRAKQKRVRIKVLDGGADVVLTEVSDEELQKLAEESRKDRA</sequence>